<accession>A7ART8</accession>
<dbReference type="OMA" id="NDMDNFP"/>
<evidence type="ECO:0000256" key="1">
    <source>
        <dbReference type="PROSITE-ProRule" id="PRU00117"/>
    </source>
</evidence>
<evidence type="ECO:0000313" key="5">
    <source>
        <dbReference type="Proteomes" id="UP000002173"/>
    </source>
</evidence>
<dbReference type="GO" id="GO:0003723">
    <property type="term" value="F:RNA binding"/>
    <property type="evidence" value="ECO:0007669"/>
    <property type="project" value="UniProtKB-UniRule"/>
</dbReference>
<dbReference type="SMART" id="SM00322">
    <property type="entry name" value="KH"/>
    <property type="match status" value="2"/>
</dbReference>
<reference evidence="5" key="3">
    <citation type="journal article" date="2021" name="Int. J. Parasitol.">
        <title>Comparative analysis of gene expression between Babesia bovis blood stages and kinetes allowed by improved genome annotation.</title>
        <authorList>
            <person name="Ueti M.W."/>
            <person name="Johnson W.C."/>
            <person name="Kappmeyer L.S."/>
            <person name="Herndon D.R."/>
            <person name="Mousel M.R."/>
            <person name="Reif K.E."/>
            <person name="Taus N.S."/>
            <person name="Ifeonu O.O."/>
            <person name="Silva J.C."/>
            <person name="Suarez C.E."/>
            <person name="Brayton K.A."/>
        </authorList>
    </citation>
    <scope>NUCLEOTIDE SEQUENCE [LARGE SCALE GENOMIC DNA]</scope>
</reference>
<dbReference type="Pfam" id="PF00013">
    <property type="entry name" value="KH_1"/>
    <property type="match status" value="1"/>
</dbReference>
<dbReference type="RefSeq" id="XP_001610825.1">
    <property type="nucleotide sequence ID" value="XM_001610775.1"/>
</dbReference>
<dbReference type="InterPro" id="IPR004087">
    <property type="entry name" value="KH_dom"/>
</dbReference>
<feature type="coiled-coil region" evidence="2">
    <location>
        <begin position="109"/>
        <end position="163"/>
    </location>
</feature>
<dbReference type="InterPro" id="IPR004088">
    <property type="entry name" value="KH_dom_type_1"/>
</dbReference>
<proteinExistence type="predicted"/>
<evidence type="ECO:0000259" key="3">
    <source>
        <dbReference type="SMART" id="SM00322"/>
    </source>
</evidence>
<keyword evidence="1" id="KW-0694">RNA-binding</keyword>
<feature type="domain" description="K Homology" evidence="3">
    <location>
        <begin position="716"/>
        <end position="785"/>
    </location>
</feature>
<protein>
    <recommendedName>
        <fullName evidence="3">K Homology domain-containing protein</fullName>
    </recommendedName>
</protein>
<dbReference type="KEGG" id="bbo:BBOV_IV009030"/>
<reference evidence="5" key="2">
    <citation type="journal article" date="2020" name="Data Brief">
        <title>Transcriptome dataset of Babesia bovis life stages within vertebrate and invertebrate hosts.</title>
        <authorList>
            <person name="Ueti M.W."/>
            <person name="Johnson W.C."/>
            <person name="Kappmeyer L.S."/>
            <person name="Herndon D.R."/>
            <person name="Mousel M.R."/>
            <person name="Reif K.E."/>
            <person name="Taus N.S."/>
            <person name="Ifeonu O.O."/>
            <person name="Silva J.C."/>
            <person name="Suarez C.E."/>
            <person name="Brayton K.A."/>
        </authorList>
    </citation>
    <scope>NUCLEOTIDE SEQUENCE [LARGE SCALE GENOMIC DNA]</scope>
</reference>
<keyword evidence="2" id="KW-0175">Coiled coil</keyword>
<name>A7ART8_BABBO</name>
<sequence length="850" mass="94768">MEANMKREDALGSSSMSDGINTEQYSAAASFSTLIDDDGFERVLTPAERKALRKKANVAAQTNVVSMNGDVKSGTRVLDSVFNKIKSRMQKFGVDVASLPITSDMSISCDAAVEDLNELIDEIDAAIKSAPGTVPTPLRFTNLDDLDKTVREINDNLRRLKAKSGKGLVPDIDDIESAIKDNETYLVYLKEERVIVEGYQRMKTFQNKLQGYKKALLDIISYRAASARRSSLMTDKGLNPASARSQQNDYILGILQRMKADKGLVFDHSNVIKSELVLMATPNRFHPPYNYLKRIKERFFVHIDPIDVKGSDITALHLNVHGESADVDACVTYLKSLEFHSSKQIHIDYERIKKIFGGLSGLSQIDESFNVMTFYYQGAIDLIGSRDGVNLAFNYIDEKIKAFESNVDVGKSISAPATLAEHEARKVQLQYDFLVCKALSMRFRNLVRNIEADLGVSVSFDFTARDGKAAMYVNVDSTYKTDDQSATGRIKTAVTQLEALAASMGTVEIPGTNDEDVMSYLFSEDILRCRFVSPDFCMHRYGGMVHIVGKKSVLKDALVRVKTLLLNRNMKPRELHVEADMAFMLSPSTLSAVEDWTGVTILIRESINGSVLVIYGNKEQQDECVKQVEEILSTHVEYTFDLSSAHMAVLSDNKYRIIRDLEDKTHVHIVVKKVSNELIFHGQREKVDEAVDVMKAFTENFVCLDNTKISDITITGDFYAWIRVPKRHIGAVIGKGGSTLRDIISNAGLRNIFVNRGDNSDDIVCFEGNKVAVKNALEVLSHILEFDGVNQQDSPIEDFLVGRYSSTHSVLRTNVPTTVERSSKPARNSGSKPIVFDCRDDDFPALGSKM</sequence>
<reference evidence="4 5" key="1">
    <citation type="journal article" date="2007" name="PLoS Pathog.">
        <title>Genome sequence of Babesia bovis and comparative analysis of apicomplexan hemoprotozoa.</title>
        <authorList>
            <person name="Brayton K.A."/>
            <person name="Lau A.O.T."/>
            <person name="Herndon D.R."/>
            <person name="Hannick L."/>
            <person name="Kappmeyer L.S."/>
            <person name="Berens S.J."/>
            <person name="Bidwell S.L."/>
            <person name="Brown W.C."/>
            <person name="Crabtree J."/>
            <person name="Fadrosh D."/>
            <person name="Feldblum T."/>
            <person name="Forberger H.A."/>
            <person name="Haas B.J."/>
            <person name="Howell J.M."/>
            <person name="Khouri H."/>
            <person name="Koo H."/>
            <person name="Mann D.J."/>
            <person name="Norimine J."/>
            <person name="Paulsen I.T."/>
            <person name="Radune D."/>
            <person name="Ren Q."/>
            <person name="Smith R.K. Jr."/>
            <person name="Suarez C.E."/>
            <person name="White O."/>
            <person name="Wortman J.R."/>
            <person name="Knowles D.P. Jr."/>
            <person name="McElwain T.F."/>
            <person name="Nene V.M."/>
        </authorList>
    </citation>
    <scope>NUCLEOTIDE SEQUENCE [LARGE SCALE GENOMIC DNA]</scope>
    <source>
        <strain evidence="4">T2Bo</strain>
    </source>
</reference>
<dbReference type="VEuPathDB" id="PiroplasmaDB:BBOV_IV009030"/>
<organism evidence="4 5">
    <name type="scientific">Babesia bovis</name>
    <dbReference type="NCBI Taxonomy" id="5865"/>
    <lineage>
        <taxon>Eukaryota</taxon>
        <taxon>Sar</taxon>
        <taxon>Alveolata</taxon>
        <taxon>Apicomplexa</taxon>
        <taxon>Aconoidasida</taxon>
        <taxon>Piroplasmida</taxon>
        <taxon>Babesiidae</taxon>
        <taxon>Babesia</taxon>
    </lineage>
</organism>
<evidence type="ECO:0000313" key="4">
    <source>
        <dbReference type="EMBL" id="EDO07257.1"/>
    </source>
</evidence>
<gene>
    <name evidence="4" type="ORF">BBOV_IV009030</name>
</gene>
<dbReference type="InterPro" id="IPR036612">
    <property type="entry name" value="KH_dom_type_1_sf"/>
</dbReference>
<dbReference type="PROSITE" id="PS50084">
    <property type="entry name" value="KH_TYPE_1"/>
    <property type="match status" value="1"/>
</dbReference>
<feature type="domain" description="K Homology" evidence="3">
    <location>
        <begin position="634"/>
        <end position="699"/>
    </location>
</feature>
<dbReference type="Gene3D" id="3.30.1370.10">
    <property type="entry name" value="K Homology domain, type 1"/>
    <property type="match status" value="1"/>
</dbReference>
<evidence type="ECO:0000256" key="2">
    <source>
        <dbReference type="SAM" id="Coils"/>
    </source>
</evidence>
<comment type="caution">
    <text evidence="4">The sequence shown here is derived from an EMBL/GenBank/DDBJ whole genome shotgun (WGS) entry which is preliminary data.</text>
</comment>
<dbReference type="EMBL" id="AAXT01000002">
    <property type="protein sequence ID" value="EDO07257.1"/>
    <property type="molecule type" value="Genomic_DNA"/>
</dbReference>
<keyword evidence="5" id="KW-1185">Reference proteome</keyword>
<dbReference type="Proteomes" id="UP000002173">
    <property type="component" value="Unassembled WGS sequence"/>
</dbReference>
<dbReference type="FunCoup" id="A7ART8">
    <property type="interactions" value="3"/>
</dbReference>
<dbReference type="eggNOG" id="ENOG502S95H">
    <property type="taxonomic scope" value="Eukaryota"/>
</dbReference>
<dbReference type="AlphaFoldDB" id="A7ART8"/>
<dbReference type="GeneID" id="5479059"/>
<dbReference type="SUPFAM" id="SSF54791">
    <property type="entry name" value="Eukaryotic type KH-domain (KH-domain type I)"/>
    <property type="match status" value="2"/>
</dbReference>
<dbReference type="InParanoid" id="A7ART8"/>